<evidence type="ECO:0000256" key="1">
    <source>
        <dbReference type="SAM" id="MobiDB-lite"/>
    </source>
</evidence>
<comment type="caution">
    <text evidence="2">The sequence shown here is derived from an EMBL/GenBank/DDBJ whole genome shotgun (WGS) entry which is preliminary data.</text>
</comment>
<sequence>MPGQIQQNRHRSRTRNDPELHRDAQKLGPDPEKEQEALEPPLPGHAPEPDRKLPEG</sequence>
<feature type="region of interest" description="Disordered" evidence="1">
    <location>
        <begin position="1"/>
        <end position="56"/>
    </location>
</feature>
<dbReference type="AlphaFoldDB" id="A0A562LRK1"/>
<feature type="compositionally biased region" description="Basic and acidic residues" evidence="1">
    <location>
        <begin position="14"/>
        <end position="36"/>
    </location>
</feature>
<gene>
    <name evidence="2" type="ORF">IP93_01813</name>
</gene>
<dbReference type="RefSeq" id="WP_158636316.1">
    <property type="nucleotide sequence ID" value="NZ_VLKP01000007.1"/>
</dbReference>
<organism evidence="2 3">
    <name type="scientific">Aerolutibacter ruishenii</name>
    <dbReference type="NCBI Taxonomy" id="686800"/>
    <lineage>
        <taxon>Bacteria</taxon>
        <taxon>Pseudomonadati</taxon>
        <taxon>Pseudomonadota</taxon>
        <taxon>Gammaproteobacteria</taxon>
        <taxon>Lysobacterales</taxon>
        <taxon>Lysobacteraceae</taxon>
        <taxon>Aerolutibacter</taxon>
    </lineage>
</organism>
<dbReference type="EMBL" id="VLKP01000007">
    <property type="protein sequence ID" value="TWI10236.1"/>
    <property type="molecule type" value="Genomic_DNA"/>
</dbReference>
<reference evidence="2 3" key="1">
    <citation type="journal article" date="2015" name="Stand. Genomic Sci.">
        <title>Genomic Encyclopedia of Bacterial and Archaeal Type Strains, Phase III: the genomes of soil and plant-associated and newly described type strains.</title>
        <authorList>
            <person name="Whitman W.B."/>
            <person name="Woyke T."/>
            <person name="Klenk H.P."/>
            <person name="Zhou Y."/>
            <person name="Lilburn T.G."/>
            <person name="Beck B.J."/>
            <person name="De Vos P."/>
            <person name="Vandamme P."/>
            <person name="Eisen J.A."/>
            <person name="Garrity G."/>
            <person name="Hugenholtz P."/>
            <person name="Kyrpides N.C."/>
        </authorList>
    </citation>
    <scope>NUCLEOTIDE SEQUENCE [LARGE SCALE GENOMIC DNA]</scope>
    <source>
        <strain evidence="2 3">CGMCC 1.10136</strain>
    </source>
</reference>
<dbReference type="OrthoDB" id="9868223at2"/>
<feature type="compositionally biased region" description="Basic and acidic residues" evidence="1">
    <location>
        <begin position="47"/>
        <end position="56"/>
    </location>
</feature>
<keyword evidence="3" id="KW-1185">Reference proteome</keyword>
<evidence type="ECO:0000313" key="2">
    <source>
        <dbReference type="EMBL" id="TWI10236.1"/>
    </source>
</evidence>
<proteinExistence type="predicted"/>
<accession>A0A562LRK1</accession>
<evidence type="ECO:0000313" key="3">
    <source>
        <dbReference type="Proteomes" id="UP000316471"/>
    </source>
</evidence>
<protein>
    <submittedName>
        <fullName evidence="2">Uncharacterized protein</fullName>
    </submittedName>
</protein>
<dbReference type="Proteomes" id="UP000316471">
    <property type="component" value="Unassembled WGS sequence"/>
</dbReference>
<name>A0A562LRK1_9GAMM</name>